<reference evidence="8" key="1">
    <citation type="submission" date="2019-10" db="EMBL/GenBank/DDBJ databases">
        <title>Corvus moneduloides (New Caledonian crow) genome, bCorMon1, primary haplotype.</title>
        <authorList>
            <person name="Rutz C."/>
            <person name="Fungtammasan C."/>
            <person name="Mountcastle J."/>
            <person name="Formenti G."/>
            <person name="Chow W."/>
            <person name="Howe K."/>
            <person name="Steele M.P."/>
            <person name="Fernandes J."/>
            <person name="Gilbert M.T.P."/>
            <person name="Fedrigo O."/>
            <person name="Jarvis E.D."/>
            <person name="Gemmell N."/>
        </authorList>
    </citation>
    <scope>NUCLEOTIDE SEQUENCE [LARGE SCALE GENOMIC DNA]</scope>
</reference>
<protein>
    <submittedName>
        <fullName evidence="7">Uncharacterized protein</fullName>
    </submittedName>
</protein>
<evidence type="ECO:0000256" key="2">
    <source>
        <dbReference type="ARBA" id="ARBA00007537"/>
    </source>
</evidence>
<reference evidence="7" key="2">
    <citation type="submission" date="2025-08" db="UniProtKB">
        <authorList>
            <consortium name="Ensembl"/>
        </authorList>
    </citation>
    <scope>IDENTIFICATION</scope>
</reference>
<proteinExistence type="inferred from homology"/>
<organism evidence="7 8">
    <name type="scientific">Corvus moneduloides</name>
    <name type="common">New Caledonian crow</name>
    <dbReference type="NCBI Taxonomy" id="1196302"/>
    <lineage>
        <taxon>Eukaryota</taxon>
        <taxon>Metazoa</taxon>
        <taxon>Chordata</taxon>
        <taxon>Craniata</taxon>
        <taxon>Vertebrata</taxon>
        <taxon>Euteleostomi</taxon>
        <taxon>Archelosauria</taxon>
        <taxon>Archosauria</taxon>
        <taxon>Dinosauria</taxon>
        <taxon>Saurischia</taxon>
        <taxon>Theropoda</taxon>
        <taxon>Coelurosauria</taxon>
        <taxon>Aves</taxon>
        <taxon>Neognathae</taxon>
        <taxon>Neoaves</taxon>
        <taxon>Telluraves</taxon>
        <taxon>Australaves</taxon>
        <taxon>Passeriformes</taxon>
        <taxon>Corvoidea</taxon>
        <taxon>Corvidae</taxon>
        <taxon>Corvus</taxon>
    </lineage>
</organism>
<feature type="region of interest" description="Disordered" evidence="6">
    <location>
        <begin position="116"/>
        <end position="144"/>
    </location>
</feature>
<comment type="subcellular location">
    <subcellularLocation>
        <location evidence="1">Membrane</location>
    </subcellularLocation>
</comment>
<keyword evidence="5" id="KW-0472">Membrane</keyword>
<dbReference type="InterPro" id="IPR016560">
    <property type="entry name" value="TCTA"/>
</dbReference>
<dbReference type="AlphaFoldDB" id="A0A8C3D2R1"/>
<keyword evidence="3" id="KW-0812">Transmembrane</keyword>
<evidence type="ECO:0000256" key="3">
    <source>
        <dbReference type="ARBA" id="ARBA00022692"/>
    </source>
</evidence>
<dbReference type="GO" id="GO:0072675">
    <property type="term" value="P:osteoclast fusion"/>
    <property type="evidence" value="ECO:0007669"/>
    <property type="project" value="TreeGrafter"/>
</dbReference>
<dbReference type="Ensembl" id="ENSCMUT00000000123.2">
    <property type="protein sequence ID" value="ENSCMUP00000000111.1"/>
    <property type="gene ID" value="ENSCMUG00000000085.2"/>
</dbReference>
<keyword evidence="4" id="KW-1133">Transmembrane helix</keyword>
<evidence type="ECO:0000313" key="7">
    <source>
        <dbReference type="Ensembl" id="ENSCMUP00000000111.1"/>
    </source>
</evidence>
<accession>A0A8C3D2R1</accession>
<keyword evidence="8" id="KW-1185">Reference proteome</keyword>
<evidence type="ECO:0000313" key="8">
    <source>
        <dbReference type="Proteomes" id="UP000694553"/>
    </source>
</evidence>
<feature type="region of interest" description="Disordered" evidence="6">
    <location>
        <begin position="1"/>
        <end position="22"/>
    </location>
</feature>
<evidence type="ECO:0000256" key="1">
    <source>
        <dbReference type="ARBA" id="ARBA00004370"/>
    </source>
</evidence>
<evidence type="ECO:0000256" key="5">
    <source>
        <dbReference type="ARBA" id="ARBA00023136"/>
    </source>
</evidence>
<evidence type="ECO:0000256" key="4">
    <source>
        <dbReference type="ARBA" id="ARBA00022989"/>
    </source>
</evidence>
<comment type="similarity">
    <text evidence="2">Belongs to the TCTA family.</text>
</comment>
<evidence type="ECO:0000256" key="6">
    <source>
        <dbReference type="SAM" id="MobiDB-lite"/>
    </source>
</evidence>
<dbReference type="PANTHER" id="PTHR32267">
    <property type="entry name" value="T-CELL LEUKEMIA TRANSLOCATION-ALTERED GENE PROTEIN"/>
    <property type="match status" value="1"/>
</dbReference>
<dbReference type="Pfam" id="PF15128">
    <property type="entry name" value="T_cell_tran_alt"/>
    <property type="match status" value="1"/>
</dbReference>
<dbReference type="Proteomes" id="UP000694553">
    <property type="component" value="Unassembled WGS sequence"/>
</dbReference>
<name>A0A8C3D2R1_CORMO</name>
<feature type="compositionally biased region" description="Low complexity" evidence="6">
    <location>
        <begin position="1"/>
        <end position="15"/>
    </location>
</feature>
<dbReference type="PANTHER" id="PTHR32267:SF2">
    <property type="entry name" value="T-CELL LEUKEMIA TRANSLOCATION-ALTERED GENE PROTEIN"/>
    <property type="match status" value="1"/>
</dbReference>
<sequence>MPWHGSGPDHSPPGGTAKWTHGRAPYGSGVQLTTVRCSTGPVCTGEGPLLRTLPPPWRALAALGRELAAEWAAQDVRAALCQLLLLWLGLSLLGVRLAWRTYGGAVAALCYRTGPTGRRSPGTASGASPSRDGLAAEPMKTHRE</sequence>
<reference evidence="7" key="3">
    <citation type="submission" date="2025-09" db="UniProtKB">
        <authorList>
            <consortium name="Ensembl"/>
        </authorList>
    </citation>
    <scope>IDENTIFICATION</scope>
</reference>
<dbReference type="GO" id="GO:0016020">
    <property type="term" value="C:membrane"/>
    <property type="evidence" value="ECO:0007669"/>
    <property type="project" value="UniProtKB-SubCell"/>
</dbReference>